<gene>
    <name evidence="2" type="ORF">BE21_54850</name>
</gene>
<protein>
    <submittedName>
        <fullName evidence="2">Uncharacterized protein</fullName>
    </submittedName>
</protein>
<accession>A0A150TCV0</accession>
<organism evidence="2 3">
    <name type="scientific">Sorangium cellulosum</name>
    <name type="common">Polyangium cellulosum</name>
    <dbReference type="NCBI Taxonomy" id="56"/>
    <lineage>
        <taxon>Bacteria</taxon>
        <taxon>Pseudomonadati</taxon>
        <taxon>Myxococcota</taxon>
        <taxon>Polyangia</taxon>
        <taxon>Polyangiales</taxon>
        <taxon>Polyangiaceae</taxon>
        <taxon>Sorangium</taxon>
    </lineage>
</organism>
<feature type="region of interest" description="Disordered" evidence="1">
    <location>
        <begin position="34"/>
        <end position="62"/>
    </location>
</feature>
<dbReference type="Proteomes" id="UP000075502">
    <property type="component" value="Unassembled WGS sequence"/>
</dbReference>
<comment type="caution">
    <text evidence="2">The sequence shown here is derived from an EMBL/GenBank/DDBJ whole genome shotgun (WGS) entry which is preliminary data.</text>
</comment>
<evidence type="ECO:0000313" key="3">
    <source>
        <dbReference type="Proteomes" id="UP000075502"/>
    </source>
</evidence>
<evidence type="ECO:0000313" key="2">
    <source>
        <dbReference type="EMBL" id="KYG02520.1"/>
    </source>
</evidence>
<reference evidence="2 3" key="1">
    <citation type="submission" date="2014-02" db="EMBL/GenBank/DDBJ databases">
        <title>The small core and large imbalanced accessory genome model reveals a collaborative survival strategy of Sorangium cellulosum strains in nature.</title>
        <authorList>
            <person name="Han K."/>
            <person name="Peng R."/>
            <person name="Blom J."/>
            <person name="Li Y.-Z."/>
        </authorList>
    </citation>
    <scope>NUCLEOTIDE SEQUENCE [LARGE SCALE GENOMIC DNA]</scope>
    <source>
        <strain evidence="2 3">So0007-03</strain>
    </source>
</reference>
<sequence length="62" mass="6469">MDGSRSIIREDLDFAGVLGRRIFMPGSCCAACASATPEDRRSRGGSPPPQRQMSAGLVSGVS</sequence>
<evidence type="ECO:0000256" key="1">
    <source>
        <dbReference type="SAM" id="MobiDB-lite"/>
    </source>
</evidence>
<dbReference type="EMBL" id="JEME01003056">
    <property type="protein sequence ID" value="KYG02520.1"/>
    <property type="molecule type" value="Genomic_DNA"/>
</dbReference>
<dbReference type="AlphaFoldDB" id="A0A150TCV0"/>
<name>A0A150TCV0_SORCE</name>
<proteinExistence type="predicted"/>